<dbReference type="Pfam" id="PF11951">
    <property type="entry name" value="Fungal_trans_2"/>
    <property type="match status" value="1"/>
</dbReference>
<dbReference type="GO" id="GO:0008270">
    <property type="term" value="F:zinc ion binding"/>
    <property type="evidence" value="ECO:0007669"/>
    <property type="project" value="InterPro"/>
</dbReference>
<evidence type="ECO:0000313" key="5">
    <source>
        <dbReference type="Proteomes" id="UP000562682"/>
    </source>
</evidence>
<proteinExistence type="predicted"/>
<dbReference type="EMBL" id="JAAOAK010000141">
    <property type="protein sequence ID" value="KAF5686751.1"/>
    <property type="molecule type" value="Genomic_DNA"/>
</dbReference>
<dbReference type="Gene3D" id="4.10.240.10">
    <property type="entry name" value="Zn(2)-C6 fungal-type DNA-binding domain"/>
    <property type="match status" value="1"/>
</dbReference>
<dbReference type="Pfam" id="PF00172">
    <property type="entry name" value="Zn_clus"/>
    <property type="match status" value="1"/>
</dbReference>
<keyword evidence="5" id="KW-1185">Reference proteome</keyword>
<comment type="caution">
    <text evidence="4">The sequence shown here is derived from an EMBL/GenBank/DDBJ whole genome shotgun (WGS) entry which is preliminary data.</text>
</comment>
<keyword evidence="2" id="KW-0539">Nucleus</keyword>
<evidence type="ECO:0000313" key="4">
    <source>
        <dbReference type="EMBL" id="KAF5686751.1"/>
    </source>
</evidence>
<evidence type="ECO:0000259" key="3">
    <source>
        <dbReference type="PROSITE" id="PS50048"/>
    </source>
</evidence>
<evidence type="ECO:0000256" key="2">
    <source>
        <dbReference type="ARBA" id="ARBA00023242"/>
    </source>
</evidence>
<dbReference type="InterPro" id="IPR036864">
    <property type="entry name" value="Zn2-C6_fun-type_DNA-bd_sf"/>
</dbReference>
<dbReference type="SUPFAM" id="SSF57701">
    <property type="entry name" value="Zn2/Cys6 DNA-binding domain"/>
    <property type="match status" value="1"/>
</dbReference>
<dbReference type="SMART" id="SM00066">
    <property type="entry name" value="GAL4"/>
    <property type="match status" value="1"/>
</dbReference>
<dbReference type="PANTHER" id="PTHR37534">
    <property type="entry name" value="TRANSCRIPTIONAL ACTIVATOR PROTEIN UGA3"/>
    <property type="match status" value="1"/>
</dbReference>
<dbReference type="CDD" id="cd00067">
    <property type="entry name" value="GAL4"/>
    <property type="match status" value="1"/>
</dbReference>
<evidence type="ECO:0000256" key="1">
    <source>
        <dbReference type="ARBA" id="ARBA00004123"/>
    </source>
</evidence>
<organism evidence="4 5">
    <name type="scientific">Fusarium denticulatum</name>
    <dbReference type="NCBI Taxonomy" id="48507"/>
    <lineage>
        <taxon>Eukaryota</taxon>
        <taxon>Fungi</taxon>
        <taxon>Dikarya</taxon>
        <taxon>Ascomycota</taxon>
        <taxon>Pezizomycotina</taxon>
        <taxon>Sordariomycetes</taxon>
        <taxon>Hypocreomycetidae</taxon>
        <taxon>Hypocreales</taxon>
        <taxon>Nectriaceae</taxon>
        <taxon>Fusarium</taxon>
        <taxon>Fusarium fujikuroi species complex</taxon>
    </lineage>
</organism>
<feature type="domain" description="Zn(2)-C6 fungal-type" evidence="3">
    <location>
        <begin position="28"/>
        <end position="58"/>
    </location>
</feature>
<sequence length="545" mass="60965">MEEQEVFPYRGAPFPKKWRRNYPRSKNGCLTCRKKRKKCDEVKPICTACERSQQDCLWSNLEESKQPDMQLGENAAQASSSITPQNISLTAYGVTHVQSALRAAATSSPRAALAYGNFAYLSDNSRRLYQHYINNTAEMLTRGPSLDGNPFIQYLLPLASYDPLVLNCVLAIGGAHVVINDTSSSHEDARGLEVAARSHYANVLSGIRKLLYYRTGQTVHAPEADTSPPTPSRVLLILLLLCVFDVSKNGTAFNTRMLTGQCQHVQGSSRSSIYHHLKASKEYITLLTSDSNAPDELQNLRGFILELYAYHTMKLAITPRGLASNEFVEIDPSLQSLDVLSGYKSRGYLIGFGKKLFELVPKVAKLVEARRNEEQQNPHMPTALTKEYDYMLQRLHSVNEGDDDSNGLRPYKERAGATMIYQNALIVYLQSAFHRNMLANPELIFEIEERIDQMMPNFYTLFVSESPYRRMLLWPGVIVGSCARSDKHIAGFRAGFKARASGTPGAVKKGARIIELLWNDSDPRAFGPRGLSYIMTKHGISCSLC</sequence>
<gene>
    <name evidence="4" type="ORF">FDENT_5657</name>
</gene>
<protein>
    <submittedName>
        <fullName evidence="4">Transcriptional activator</fullName>
    </submittedName>
</protein>
<name>A0A8H5UDI3_9HYPO</name>
<dbReference type="AlphaFoldDB" id="A0A8H5UDI3"/>
<dbReference type="InterPro" id="IPR021858">
    <property type="entry name" value="Fun_TF"/>
</dbReference>
<dbReference type="PANTHER" id="PTHR37534:SF46">
    <property type="entry name" value="ZN(II)2CYS6 TRANSCRIPTION FACTOR (EUROFUNG)"/>
    <property type="match status" value="1"/>
</dbReference>
<dbReference type="PROSITE" id="PS50048">
    <property type="entry name" value="ZN2_CY6_FUNGAL_2"/>
    <property type="match status" value="1"/>
</dbReference>
<dbReference type="GO" id="GO:0005634">
    <property type="term" value="C:nucleus"/>
    <property type="evidence" value="ECO:0007669"/>
    <property type="project" value="UniProtKB-SubCell"/>
</dbReference>
<dbReference type="InterPro" id="IPR001138">
    <property type="entry name" value="Zn2Cys6_DnaBD"/>
</dbReference>
<comment type="subcellular location">
    <subcellularLocation>
        <location evidence="1">Nucleus</location>
    </subcellularLocation>
</comment>
<reference evidence="4 5" key="1">
    <citation type="submission" date="2020-05" db="EMBL/GenBank/DDBJ databases">
        <title>Identification and distribution of gene clusters putatively required for synthesis of sphingolipid metabolism inhibitors in phylogenetically diverse species of the filamentous fungus Fusarium.</title>
        <authorList>
            <person name="Kim H.-S."/>
            <person name="Busman M."/>
            <person name="Brown D.W."/>
            <person name="Divon H."/>
            <person name="Uhlig S."/>
            <person name="Proctor R.H."/>
        </authorList>
    </citation>
    <scope>NUCLEOTIDE SEQUENCE [LARGE SCALE GENOMIC DNA]</scope>
    <source>
        <strain evidence="4 5">NRRL 25311</strain>
    </source>
</reference>
<dbReference type="Proteomes" id="UP000562682">
    <property type="component" value="Unassembled WGS sequence"/>
</dbReference>
<dbReference type="GO" id="GO:0000981">
    <property type="term" value="F:DNA-binding transcription factor activity, RNA polymerase II-specific"/>
    <property type="evidence" value="ECO:0007669"/>
    <property type="project" value="InterPro"/>
</dbReference>
<dbReference type="PROSITE" id="PS00463">
    <property type="entry name" value="ZN2_CY6_FUNGAL_1"/>
    <property type="match status" value="1"/>
</dbReference>
<accession>A0A8H5UDI3</accession>